<reference evidence="4" key="1">
    <citation type="journal article" date="2018" name="Science">
        <title>A primordial and reversible TCA cycle in a facultatively chemolithoautotrophic thermophile.</title>
        <authorList>
            <person name="Nunoura T."/>
            <person name="Chikaraishi Y."/>
            <person name="Izaki R."/>
            <person name="Suwa T."/>
            <person name="Sato T."/>
            <person name="Harada T."/>
            <person name="Mori K."/>
            <person name="Kato Y."/>
            <person name="Miyazaki M."/>
            <person name="Shimamura S."/>
            <person name="Yanagawa K."/>
            <person name="Shuto A."/>
            <person name="Ohkouchi N."/>
            <person name="Fujita N."/>
            <person name="Takaki Y."/>
            <person name="Atomi H."/>
            <person name="Takai K."/>
        </authorList>
    </citation>
    <scope>NUCLEOTIDE SEQUENCE [LARGE SCALE GENOMIC DNA]</scope>
    <source>
        <strain evidence="4">DSM 17441 / JCM 13301 / NBRC 103674 / ABI70S6</strain>
    </source>
</reference>
<name>A0A0S3QUU2_THET7</name>
<dbReference type="Proteomes" id="UP000063234">
    <property type="component" value="Chromosome"/>
</dbReference>
<keyword evidence="2" id="KW-0812">Transmembrane</keyword>
<gene>
    <name evidence="3" type="ORF">TST_1289</name>
</gene>
<dbReference type="RefSeq" id="WP_068550069.1">
    <property type="nucleotide sequence ID" value="NZ_AP013035.1"/>
</dbReference>
<organism evidence="3 4">
    <name type="scientific">Thermosulfidibacter takaii (strain DSM 17441 / JCM 13301 / NBRC 103674 / ABI70S6)</name>
    <dbReference type="NCBI Taxonomy" id="1298851"/>
    <lineage>
        <taxon>Bacteria</taxon>
        <taxon>Pseudomonadati</taxon>
        <taxon>Thermosulfidibacterota</taxon>
        <taxon>Thermosulfidibacteria</taxon>
        <taxon>Thermosulfidibacterales</taxon>
        <taxon>Thermosulfidibacteraceae</taxon>
    </lineage>
</organism>
<dbReference type="AlphaFoldDB" id="A0A0S3QUU2"/>
<evidence type="ECO:0000256" key="2">
    <source>
        <dbReference type="SAM" id="Phobius"/>
    </source>
</evidence>
<dbReference type="EMBL" id="AP013035">
    <property type="protein sequence ID" value="BAT72076.1"/>
    <property type="molecule type" value="Genomic_DNA"/>
</dbReference>
<dbReference type="OrthoDB" id="1725737at2"/>
<protein>
    <recommendedName>
        <fullName evidence="5">DUF1640 domain-containing protein</fullName>
    </recommendedName>
</protein>
<keyword evidence="2" id="KW-0472">Membrane</keyword>
<evidence type="ECO:0000256" key="1">
    <source>
        <dbReference type="SAM" id="Coils"/>
    </source>
</evidence>
<evidence type="ECO:0000313" key="4">
    <source>
        <dbReference type="Proteomes" id="UP000063234"/>
    </source>
</evidence>
<dbReference type="STRING" id="1298851.TST_1289"/>
<feature type="transmembrane region" description="Helical" evidence="2">
    <location>
        <begin position="76"/>
        <end position="98"/>
    </location>
</feature>
<feature type="coiled-coil region" evidence="1">
    <location>
        <begin position="37"/>
        <end position="75"/>
    </location>
</feature>
<evidence type="ECO:0008006" key="5">
    <source>
        <dbReference type="Google" id="ProtNLM"/>
    </source>
</evidence>
<dbReference type="KEGG" id="ttk:TST_1289"/>
<keyword evidence="2" id="KW-1133">Transmembrane helix</keyword>
<accession>A0A0S3QUU2</accession>
<proteinExistence type="predicted"/>
<evidence type="ECO:0000313" key="3">
    <source>
        <dbReference type="EMBL" id="BAT72076.1"/>
    </source>
</evidence>
<keyword evidence="1" id="KW-0175">Coiled coil</keyword>
<keyword evidence="4" id="KW-1185">Reference proteome</keyword>
<sequence length="99" mass="11709">MGFAVKLYEAFSDLGKEKAQILAEFAEYVERKKAATSEELRETELRLMREIEKLRMEFTKEVESIRREIAETKASLVKWMFLFWTGQVIALIGILKWLF</sequence>